<name>A0A2P5DX76_PARAD</name>
<gene>
    <name evidence="1" type="ORF">PanWU01x14_022330</name>
</gene>
<reference evidence="2" key="1">
    <citation type="submission" date="2016-06" db="EMBL/GenBank/DDBJ databases">
        <title>Parallel loss of symbiosis genes in relatives of nitrogen-fixing non-legume Parasponia.</title>
        <authorList>
            <person name="Van Velzen R."/>
            <person name="Holmer R."/>
            <person name="Bu F."/>
            <person name="Rutten L."/>
            <person name="Van Zeijl A."/>
            <person name="Liu W."/>
            <person name="Santuari L."/>
            <person name="Cao Q."/>
            <person name="Sharma T."/>
            <person name="Shen D."/>
            <person name="Roswanjaya Y."/>
            <person name="Wardhani T."/>
            <person name="Kalhor M.S."/>
            <person name="Jansen J."/>
            <person name="Van den Hoogen J."/>
            <person name="Gungor B."/>
            <person name="Hartog M."/>
            <person name="Hontelez J."/>
            <person name="Verver J."/>
            <person name="Yang W.-C."/>
            <person name="Schijlen E."/>
            <person name="Repin R."/>
            <person name="Schilthuizen M."/>
            <person name="Schranz E."/>
            <person name="Heidstra R."/>
            <person name="Miyata K."/>
            <person name="Fedorova E."/>
            <person name="Kohlen W."/>
            <person name="Bisseling T."/>
            <person name="Smit S."/>
            <person name="Geurts R."/>
        </authorList>
    </citation>
    <scope>NUCLEOTIDE SEQUENCE [LARGE SCALE GENOMIC DNA]</scope>
    <source>
        <strain evidence="2">cv. WU1-14</strain>
    </source>
</reference>
<protein>
    <submittedName>
        <fullName evidence="1">Uncharacterized protein</fullName>
    </submittedName>
</protein>
<feature type="non-terminal residue" evidence="1">
    <location>
        <position position="1"/>
    </location>
</feature>
<accession>A0A2P5DX76</accession>
<sequence>QITELWLPSLQNKLPLTPSSPYFNQPPKQTPKCSPFSSLHQPTPPPISTYCHTTSLLPSTTFRSIVGELHMPIKTRLEVSIFFSFMNHWWSCSVYLNVCLVIFKYMESWFHKDHSHK</sequence>
<dbReference type="Proteomes" id="UP000237105">
    <property type="component" value="Unassembled WGS sequence"/>
</dbReference>
<evidence type="ECO:0000313" key="1">
    <source>
        <dbReference type="EMBL" id="PON77879.1"/>
    </source>
</evidence>
<proteinExistence type="predicted"/>
<comment type="caution">
    <text evidence="1">The sequence shown here is derived from an EMBL/GenBank/DDBJ whole genome shotgun (WGS) entry which is preliminary data.</text>
</comment>
<dbReference type="EMBL" id="JXTB01000011">
    <property type="protein sequence ID" value="PON77879.1"/>
    <property type="molecule type" value="Genomic_DNA"/>
</dbReference>
<organism evidence="1 2">
    <name type="scientific">Parasponia andersonii</name>
    <name type="common">Sponia andersonii</name>
    <dbReference type="NCBI Taxonomy" id="3476"/>
    <lineage>
        <taxon>Eukaryota</taxon>
        <taxon>Viridiplantae</taxon>
        <taxon>Streptophyta</taxon>
        <taxon>Embryophyta</taxon>
        <taxon>Tracheophyta</taxon>
        <taxon>Spermatophyta</taxon>
        <taxon>Magnoliopsida</taxon>
        <taxon>eudicotyledons</taxon>
        <taxon>Gunneridae</taxon>
        <taxon>Pentapetalae</taxon>
        <taxon>rosids</taxon>
        <taxon>fabids</taxon>
        <taxon>Rosales</taxon>
        <taxon>Cannabaceae</taxon>
        <taxon>Parasponia</taxon>
    </lineage>
</organism>
<keyword evidence="2" id="KW-1185">Reference proteome</keyword>
<evidence type="ECO:0000313" key="2">
    <source>
        <dbReference type="Proteomes" id="UP000237105"/>
    </source>
</evidence>
<dbReference type="AlphaFoldDB" id="A0A2P5DX76"/>